<accession>A0A915IF58</accession>
<proteinExistence type="predicted"/>
<protein>
    <submittedName>
        <fullName evidence="2">Uncharacterized protein</fullName>
    </submittedName>
</protein>
<dbReference type="Proteomes" id="UP000887565">
    <property type="component" value="Unplaced"/>
</dbReference>
<dbReference type="AlphaFoldDB" id="A0A915IF58"/>
<organism evidence="1 2">
    <name type="scientific">Romanomermis culicivorax</name>
    <name type="common">Nematode worm</name>
    <dbReference type="NCBI Taxonomy" id="13658"/>
    <lineage>
        <taxon>Eukaryota</taxon>
        <taxon>Metazoa</taxon>
        <taxon>Ecdysozoa</taxon>
        <taxon>Nematoda</taxon>
        <taxon>Enoplea</taxon>
        <taxon>Dorylaimia</taxon>
        <taxon>Mermithida</taxon>
        <taxon>Mermithoidea</taxon>
        <taxon>Mermithidae</taxon>
        <taxon>Romanomermis</taxon>
    </lineage>
</organism>
<keyword evidence="1" id="KW-1185">Reference proteome</keyword>
<evidence type="ECO:0000313" key="2">
    <source>
        <dbReference type="WBParaSite" id="nRc.2.0.1.t12826-RA"/>
    </source>
</evidence>
<dbReference type="WBParaSite" id="nRc.2.0.1.t12826-RA">
    <property type="protein sequence ID" value="nRc.2.0.1.t12826-RA"/>
    <property type="gene ID" value="nRc.2.0.1.g12826"/>
</dbReference>
<sequence>MKLKAENFTYQEEKILVHKRTANHKSYEMYKYKRKETRQPDERALDAKAERVECADHWNIHFNQLLTYHRQCRTFQKEITLSDQDYKVPLSSCSWRISKPHLWKNEGKS</sequence>
<reference evidence="2" key="1">
    <citation type="submission" date="2022-11" db="UniProtKB">
        <authorList>
            <consortium name="WormBaseParasite"/>
        </authorList>
    </citation>
    <scope>IDENTIFICATION</scope>
</reference>
<name>A0A915IF58_ROMCU</name>
<evidence type="ECO:0000313" key="1">
    <source>
        <dbReference type="Proteomes" id="UP000887565"/>
    </source>
</evidence>